<dbReference type="Proteomes" id="UP000716004">
    <property type="component" value="Unassembled WGS sequence"/>
</dbReference>
<dbReference type="InterPro" id="IPR051610">
    <property type="entry name" value="GPI/OXD"/>
</dbReference>
<dbReference type="PANTHER" id="PTHR35848:SF6">
    <property type="entry name" value="CUPIN TYPE-2 DOMAIN-CONTAINING PROTEIN"/>
    <property type="match status" value="1"/>
</dbReference>
<keyword evidence="1" id="KW-0479">Metal-binding</keyword>
<dbReference type="Pfam" id="PF07883">
    <property type="entry name" value="Cupin_2"/>
    <property type="match status" value="1"/>
</dbReference>
<evidence type="ECO:0000259" key="2">
    <source>
        <dbReference type="Pfam" id="PF07883"/>
    </source>
</evidence>
<dbReference type="AlphaFoldDB" id="A0A8J7YKA4"/>
<feature type="domain" description="Cupin type-2" evidence="2">
    <location>
        <begin position="45"/>
        <end position="111"/>
    </location>
</feature>
<name>A0A8J7YKA4_9ARCH</name>
<dbReference type="InterPro" id="IPR013096">
    <property type="entry name" value="Cupin_2"/>
</dbReference>
<dbReference type="InterPro" id="IPR011051">
    <property type="entry name" value="RmlC_Cupin_sf"/>
</dbReference>
<accession>A0A8J7YKA4</accession>
<proteinExistence type="predicted"/>
<evidence type="ECO:0000313" key="3">
    <source>
        <dbReference type="EMBL" id="MBX8632207.1"/>
    </source>
</evidence>
<dbReference type="InterPro" id="IPR014710">
    <property type="entry name" value="RmlC-like_jellyroll"/>
</dbReference>
<evidence type="ECO:0000256" key="1">
    <source>
        <dbReference type="ARBA" id="ARBA00022723"/>
    </source>
</evidence>
<evidence type="ECO:0000313" key="4">
    <source>
        <dbReference type="Proteomes" id="UP000716004"/>
    </source>
</evidence>
<dbReference type="PANTHER" id="PTHR35848">
    <property type="entry name" value="OXALATE-BINDING PROTEIN"/>
    <property type="match status" value="1"/>
</dbReference>
<gene>
    <name evidence="3" type="ORF">J9259_06795</name>
</gene>
<sequence length="125" mass="13996">MHYRRFNVLEAGLEKECSHDGKGLIDKVRAFSSTDFETPLEFIDYVRVPPGSSIGHHRHGENEEVYFVIEGAGEMTENGETFTVRKGDIVVNPKFGSHGLSNNTNEEILLLIFEVRGTGKDEVKA</sequence>
<reference evidence="3" key="1">
    <citation type="submission" date="2021-04" db="EMBL/GenBank/DDBJ databases">
        <title>Genomic insights into ecological role and evolution of a novel Thermoplasmata order Candidatus Sysuiplasmatales.</title>
        <authorList>
            <person name="Yuan Y."/>
        </authorList>
    </citation>
    <scope>NUCLEOTIDE SEQUENCE</scope>
    <source>
        <strain evidence="3">YP2-bin.285</strain>
    </source>
</reference>
<organism evidence="3 4">
    <name type="scientific">Candidatus Sysuiplasma superficiale</name>
    <dbReference type="NCBI Taxonomy" id="2823368"/>
    <lineage>
        <taxon>Archaea</taxon>
        <taxon>Methanobacteriati</taxon>
        <taxon>Thermoplasmatota</taxon>
        <taxon>Thermoplasmata</taxon>
        <taxon>Candidatus Sysuiplasmatales</taxon>
        <taxon>Candidatus Sysuiplasmataceae</taxon>
        <taxon>Candidatus Sysuiplasma</taxon>
    </lineage>
</organism>
<comment type="caution">
    <text evidence="3">The sequence shown here is derived from an EMBL/GenBank/DDBJ whole genome shotgun (WGS) entry which is preliminary data.</text>
</comment>
<protein>
    <submittedName>
        <fullName evidence="3">Cupin domain-containing protein</fullName>
    </submittedName>
</protein>
<dbReference type="EMBL" id="JAGVSJ010000017">
    <property type="protein sequence ID" value="MBX8632207.1"/>
    <property type="molecule type" value="Genomic_DNA"/>
</dbReference>
<dbReference type="GO" id="GO:0046872">
    <property type="term" value="F:metal ion binding"/>
    <property type="evidence" value="ECO:0007669"/>
    <property type="project" value="UniProtKB-KW"/>
</dbReference>
<dbReference type="Gene3D" id="2.60.120.10">
    <property type="entry name" value="Jelly Rolls"/>
    <property type="match status" value="1"/>
</dbReference>
<dbReference type="SUPFAM" id="SSF51182">
    <property type="entry name" value="RmlC-like cupins"/>
    <property type="match status" value="1"/>
</dbReference>